<reference evidence="2" key="2">
    <citation type="submission" date="2015-01" db="EMBL/GenBank/DDBJ databases">
        <title>Evolutionary Origins and Diversification of the Mycorrhizal Mutualists.</title>
        <authorList>
            <consortium name="DOE Joint Genome Institute"/>
            <consortium name="Mycorrhizal Genomics Consortium"/>
            <person name="Kohler A."/>
            <person name="Kuo A."/>
            <person name="Nagy L.G."/>
            <person name="Floudas D."/>
            <person name="Copeland A."/>
            <person name="Barry K.W."/>
            <person name="Cichocki N."/>
            <person name="Veneault-Fourrey C."/>
            <person name="LaButti K."/>
            <person name="Lindquist E.A."/>
            <person name="Lipzen A."/>
            <person name="Lundell T."/>
            <person name="Morin E."/>
            <person name="Murat C."/>
            <person name="Riley R."/>
            <person name="Ohm R."/>
            <person name="Sun H."/>
            <person name="Tunlid A."/>
            <person name="Henrissat B."/>
            <person name="Grigoriev I.V."/>
            <person name="Hibbett D.S."/>
            <person name="Martin F."/>
        </authorList>
    </citation>
    <scope>NUCLEOTIDE SEQUENCE [LARGE SCALE GENOMIC DNA]</scope>
    <source>
        <strain evidence="2">441</strain>
    </source>
</reference>
<evidence type="ECO:0000313" key="1">
    <source>
        <dbReference type="EMBL" id="KIK17503.1"/>
    </source>
</evidence>
<keyword evidence="2" id="KW-1185">Reference proteome</keyword>
<dbReference type="Proteomes" id="UP000054018">
    <property type="component" value="Unassembled WGS sequence"/>
</dbReference>
<dbReference type="AlphaFoldDB" id="A0A0C9ZC41"/>
<accession>A0A0C9ZC41</accession>
<dbReference type="HOGENOM" id="CLU_2513491_0_0_1"/>
<evidence type="ECO:0000313" key="2">
    <source>
        <dbReference type="Proteomes" id="UP000054018"/>
    </source>
</evidence>
<reference evidence="1 2" key="1">
    <citation type="submission" date="2014-04" db="EMBL/GenBank/DDBJ databases">
        <authorList>
            <consortium name="DOE Joint Genome Institute"/>
            <person name="Kuo A."/>
            <person name="Kohler A."/>
            <person name="Costa M.D."/>
            <person name="Nagy L.G."/>
            <person name="Floudas D."/>
            <person name="Copeland A."/>
            <person name="Barry K.W."/>
            <person name="Cichocki N."/>
            <person name="Veneault-Fourrey C."/>
            <person name="LaButti K."/>
            <person name="Lindquist E.A."/>
            <person name="Lipzen A."/>
            <person name="Lundell T."/>
            <person name="Morin E."/>
            <person name="Murat C."/>
            <person name="Sun H."/>
            <person name="Tunlid A."/>
            <person name="Henrissat B."/>
            <person name="Grigoriev I.V."/>
            <person name="Hibbett D.S."/>
            <person name="Martin F."/>
            <person name="Nordberg H.P."/>
            <person name="Cantor M.N."/>
            <person name="Hua S.X."/>
        </authorList>
    </citation>
    <scope>NUCLEOTIDE SEQUENCE [LARGE SCALE GENOMIC DNA]</scope>
    <source>
        <strain evidence="1 2">441</strain>
    </source>
</reference>
<protein>
    <submittedName>
        <fullName evidence="1">Uncharacterized protein</fullName>
    </submittedName>
</protein>
<sequence length="85" mass="9435">MNHDTKFNENIKTPAVTLTDTPFCAVSGICFKYPFPDTFVSISLGTNSQARGIRPNEYYWHQLGLLGVVSSNTSGEFDVALVLQY</sequence>
<dbReference type="EMBL" id="KN833826">
    <property type="protein sequence ID" value="KIK17503.1"/>
    <property type="molecule type" value="Genomic_DNA"/>
</dbReference>
<name>A0A0C9ZC41_9AGAM</name>
<proteinExistence type="predicted"/>
<gene>
    <name evidence="1" type="ORF">PISMIDRAFT_685269</name>
</gene>
<organism evidence="1 2">
    <name type="scientific">Pisolithus microcarpus 441</name>
    <dbReference type="NCBI Taxonomy" id="765257"/>
    <lineage>
        <taxon>Eukaryota</taxon>
        <taxon>Fungi</taxon>
        <taxon>Dikarya</taxon>
        <taxon>Basidiomycota</taxon>
        <taxon>Agaricomycotina</taxon>
        <taxon>Agaricomycetes</taxon>
        <taxon>Agaricomycetidae</taxon>
        <taxon>Boletales</taxon>
        <taxon>Sclerodermatineae</taxon>
        <taxon>Pisolithaceae</taxon>
        <taxon>Pisolithus</taxon>
    </lineage>
</organism>